<reference evidence="2 3" key="1">
    <citation type="journal article" date="2025" name="Microbiol. Resour. Announc.">
        <title>Draft genome sequences for Neonectria magnoliae and Neonectria punicea, canker pathogens of Liriodendron tulipifera and Acer saccharum in West Virginia.</title>
        <authorList>
            <person name="Petronek H.M."/>
            <person name="Kasson M.T."/>
            <person name="Metheny A.M."/>
            <person name="Stauder C.M."/>
            <person name="Lovett B."/>
            <person name="Lynch S.C."/>
            <person name="Garnas J.R."/>
            <person name="Kasson L.R."/>
            <person name="Stajich J.E."/>
        </authorList>
    </citation>
    <scope>NUCLEOTIDE SEQUENCE [LARGE SCALE GENOMIC DNA]</scope>
    <source>
        <strain evidence="2 3">NRRL 64653</strain>
    </source>
</reference>
<evidence type="ECO:0000313" key="2">
    <source>
        <dbReference type="EMBL" id="KAK7398327.1"/>
    </source>
</evidence>
<name>A0ABR1GJ93_9HYPO</name>
<accession>A0ABR1GJ93</accession>
<dbReference type="InterPro" id="IPR010730">
    <property type="entry name" value="HET"/>
</dbReference>
<organism evidence="2 3">
    <name type="scientific">Neonectria punicea</name>
    <dbReference type="NCBI Taxonomy" id="979145"/>
    <lineage>
        <taxon>Eukaryota</taxon>
        <taxon>Fungi</taxon>
        <taxon>Dikarya</taxon>
        <taxon>Ascomycota</taxon>
        <taxon>Pezizomycotina</taxon>
        <taxon>Sordariomycetes</taxon>
        <taxon>Hypocreomycetidae</taxon>
        <taxon>Hypocreales</taxon>
        <taxon>Nectriaceae</taxon>
        <taxon>Neonectria</taxon>
    </lineage>
</organism>
<protein>
    <recommendedName>
        <fullName evidence="1">Heterokaryon incompatibility domain-containing protein</fullName>
    </recommendedName>
</protein>
<dbReference type="EMBL" id="JAZAVJ010000347">
    <property type="protein sequence ID" value="KAK7398327.1"/>
    <property type="molecule type" value="Genomic_DNA"/>
</dbReference>
<gene>
    <name evidence="2" type="ORF">QQX98_012296</name>
</gene>
<comment type="caution">
    <text evidence="2">The sequence shown here is derived from an EMBL/GenBank/DDBJ whole genome shotgun (WGS) entry which is preliminary data.</text>
</comment>
<dbReference type="Pfam" id="PF06985">
    <property type="entry name" value="HET"/>
    <property type="match status" value="1"/>
</dbReference>
<keyword evidence="3" id="KW-1185">Reference proteome</keyword>
<evidence type="ECO:0000259" key="1">
    <source>
        <dbReference type="Pfam" id="PF06985"/>
    </source>
</evidence>
<dbReference type="Proteomes" id="UP001498476">
    <property type="component" value="Unassembled WGS sequence"/>
</dbReference>
<dbReference type="PANTHER" id="PTHR33112">
    <property type="entry name" value="DOMAIN PROTEIN, PUTATIVE-RELATED"/>
    <property type="match status" value="1"/>
</dbReference>
<evidence type="ECO:0000313" key="3">
    <source>
        <dbReference type="Proteomes" id="UP001498476"/>
    </source>
</evidence>
<feature type="domain" description="Heterokaryon incompatibility" evidence="1">
    <location>
        <begin position="242"/>
        <end position="406"/>
    </location>
</feature>
<dbReference type="PANTHER" id="PTHR33112:SF16">
    <property type="entry name" value="HETEROKARYON INCOMPATIBILITY DOMAIN-CONTAINING PROTEIN"/>
    <property type="match status" value="1"/>
</dbReference>
<sequence length="748" mass="83065">MSVCPRCLPALAIPTTLPVLSKVWWDRVGTLNKTHCFLARRNEAEPWDDVGVPYHPNVDSLAQSADECPLCGFVLQKVESFMAEFRDLEQNSLARYFTIERGGHGLPETSSFRLVRRFDGADGFAVFTNSNRDWVLYLVAVVGFVAEPGTSSCLASRSKSNAIATIKGEHSGFIRGQKINPDVGSGGPLELAASWLKDCVTNHSCCLPPSGKLPSRVIDLDALDDLNKVCLLETRDIKSSPYIALSHCWGVSSAGHVTTTRKSLPSYVQGLFVDSLPETFRHAIKVTRYLGIRYLWIDSLCICQDDTDEWARESAAMADVYAGAYVVIAADSARNTTQGFFKRPERQYVPVSLNVTSQTADYNADQATAVIPSLAFDIPTSLAVNERTLLELSDEPLVSRAWALQERLLPYRILHFATDQLFYECNNHFLSEDGIVVPGRLNSLYPGLEPTFVPVACKSRFGEIHQLWYFILDDYTGRKLTVETDPFPAISGLASLLGQRLKAKQNSADSPVTGSDVEYVAGLWSDALVEGLGWQSLSFKGDKPRLPDEVPLSGETGYIAPTWSWASYEGRSAHGSTMKGWIDVAVATAWSVTLKNIRNPYGEVTDSWISLRAPMIKLSLSDLPEEDEESLPKDFRRNIRLYTPQGDRFGGYSSFDGVRGHTEETRAWAKDKALFALFLAKAQFLDLNPADYWSYMTLLVQPVESQSKTPPGKQQFRRLGFLNIGSPLLKEDQEIIDNPEKHSELALV</sequence>
<proteinExistence type="predicted"/>